<gene>
    <name evidence="2" type="ORF">MicloDRAFT_00030740</name>
</gene>
<name>I4YRD3_9HYPH</name>
<keyword evidence="3" id="KW-1185">Reference proteome</keyword>
<dbReference type="EMBL" id="JH660645">
    <property type="protein sequence ID" value="EIM26525.1"/>
    <property type="molecule type" value="Genomic_DNA"/>
</dbReference>
<feature type="signal peptide" evidence="1">
    <location>
        <begin position="1"/>
        <end position="21"/>
    </location>
</feature>
<evidence type="ECO:0000256" key="1">
    <source>
        <dbReference type="SAM" id="SignalP"/>
    </source>
</evidence>
<accession>I4YRD3</accession>
<protein>
    <submittedName>
        <fullName evidence="2">Uncharacterized protein</fullName>
    </submittedName>
</protein>
<reference evidence="2 3" key="1">
    <citation type="submission" date="2012-02" db="EMBL/GenBank/DDBJ databases">
        <title>Improved High-Quality Draft sequence of Microvirga sp. WSM3557.</title>
        <authorList>
            <consortium name="US DOE Joint Genome Institute"/>
            <person name="Lucas S."/>
            <person name="Han J."/>
            <person name="Lapidus A."/>
            <person name="Cheng J.-F."/>
            <person name="Goodwin L."/>
            <person name="Pitluck S."/>
            <person name="Peters L."/>
            <person name="Zhang X."/>
            <person name="Detter J.C."/>
            <person name="Han C."/>
            <person name="Tapia R."/>
            <person name="Land M."/>
            <person name="Hauser L."/>
            <person name="Kyrpides N."/>
            <person name="Ivanova N."/>
            <person name="Pagani I."/>
            <person name="Brau L."/>
            <person name="Yates R."/>
            <person name="O'Hara G."/>
            <person name="Rui T."/>
            <person name="Howieson J."/>
            <person name="Reeve W."/>
            <person name="Woyke T."/>
        </authorList>
    </citation>
    <scope>NUCLEOTIDE SEQUENCE [LARGE SCALE GENOMIC DNA]</scope>
    <source>
        <strain evidence="2 3">WSM3557</strain>
    </source>
</reference>
<dbReference type="Proteomes" id="UP000003947">
    <property type="component" value="Unassembled WGS sequence"/>
</dbReference>
<dbReference type="PATRIC" id="fig|864069.3.peg.3336"/>
<organism evidence="2 3">
    <name type="scientific">Microvirga lotononidis</name>
    <dbReference type="NCBI Taxonomy" id="864069"/>
    <lineage>
        <taxon>Bacteria</taxon>
        <taxon>Pseudomonadati</taxon>
        <taxon>Pseudomonadota</taxon>
        <taxon>Alphaproteobacteria</taxon>
        <taxon>Hyphomicrobiales</taxon>
        <taxon>Methylobacteriaceae</taxon>
        <taxon>Microvirga</taxon>
    </lineage>
</organism>
<evidence type="ECO:0000313" key="3">
    <source>
        <dbReference type="Proteomes" id="UP000003947"/>
    </source>
</evidence>
<proteinExistence type="predicted"/>
<dbReference type="HOGENOM" id="CLU_134378_0_0_5"/>
<sequence length="166" mass="17864" precursor="true">MRSSAQMTVALLALAATPAAAQDASFGCKVLLCAAASTPSWTGIPYCVPVMQQLFKQLAMGKPWPVCSEGNASAPGYEPYEPCAPGKVSVRQNDEGHFITDEQGGQCTALVADNDPRFKELNCEAGHACIDPNALERRIGREKPYYVDLAYGGQTKRFWFSLNGAD</sequence>
<evidence type="ECO:0000313" key="2">
    <source>
        <dbReference type="EMBL" id="EIM26525.1"/>
    </source>
</evidence>
<keyword evidence="1" id="KW-0732">Signal</keyword>
<feature type="chain" id="PRO_5003699152" evidence="1">
    <location>
        <begin position="22"/>
        <end position="166"/>
    </location>
</feature>
<dbReference type="eggNOG" id="ENOG50336Y3">
    <property type="taxonomic scope" value="Bacteria"/>
</dbReference>
<dbReference type="STRING" id="864069.MicloDRAFT_00030740"/>
<dbReference type="AlphaFoldDB" id="I4YRD3"/>